<dbReference type="GO" id="GO:0030317">
    <property type="term" value="P:flagellated sperm motility"/>
    <property type="evidence" value="ECO:0007669"/>
    <property type="project" value="InterPro"/>
</dbReference>
<dbReference type="InterPro" id="IPR009524">
    <property type="entry name" value="CFAP68"/>
</dbReference>
<organism evidence="2 3">
    <name type="scientific">Helobdella robusta</name>
    <name type="common">Californian leech</name>
    <dbReference type="NCBI Taxonomy" id="6412"/>
    <lineage>
        <taxon>Eukaryota</taxon>
        <taxon>Metazoa</taxon>
        <taxon>Spiralia</taxon>
        <taxon>Lophotrochozoa</taxon>
        <taxon>Annelida</taxon>
        <taxon>Clitellata</taxon>
        <taxon>Hirudinea</taxon>
        <taxon>Rhynchobdellida</taxon>
        <taxon>Glossiphoniidae</taxon>
        <taxon>Helobdella</taxon>
    </lineage>
</organism>
<dbReference type="CTD" id="20206510"/>
<name>T1FCG1_HELRO</name>
<dbReference type="HOGENOM" id="CLU_1556954_0_0_1"/>
<evidence type="ECO:0000313" key="1">
    <source>
        <dbReference type="EMBL" id="ESN97479.1"/>
    </source>
</evidence>
<protein>
    <submittedName>
        <fullName evidence="1 2">Uncharacterized protein</fullName>
    </submittedName>
</protein>
<accession>T1FCG1</accession>
<reference evidence="2" key="3">
    <citation type="submission" date="2015-06" db="UniProtKB">
        <authorList>
            <consortium name="EnsemblMetazoa"/>
        </authorList>
    </citation>
    <scope>IDENTIFICATION</scope>
</reference>
<dbReference type="GeneID" id="20206510"/>
<dbReference type="STRING" id="6412.T1FCG1"/>
<evidence type="ECO:0000313" key="3">
    <source>
        <dbReference type="Proteomes" id="UP000015101"/>
    </source>
</evidence>
<evidence type="ECO:0000313" key="2">
    <source>
        <dbReference type="EnsemblMetazoa" id="HelroP177900"/>
    </source>
</evidence>
<dbReference type="KEGG" id="hro:HELRODRAFT_177900"/>
<dbReference type="GO" id="GO:0005634">
    <property type="term" value="C:nucleus"/>
    <property type="evidence" value="ECO:0007669"/>
    <property type="project" value="InterPro"/>
</dbReference>
<dbReference type="Proteomes" id="UP000015101">
    <property type="component" value="Unassembled WGS sequence"/>
</dbReference>
<proteinExistence type="predicted"/>
<dbReference type="EMBL" id="AMQM01006226">
    <property type="status" value="NOT_ANNOTATED_CDS"/>
    <property type="molecule type" value="Genomic_DNA"/>
</dbReference>
<sequence length="172" mass="20077">MSFRSYLQENGRCVDTFDYVGHYLKDDLYYPNQTTKIEFRDKAACKPIGDSLTSYNKCKTLVGNWLEERNDVRFLRQGEPICGEYSHLYCTTYGSSFNKKPVYRVPSGLKNFVSYPTKRHGVVYPSHQPELDLSDPGYYHWSTTYLQEFIKHPYSKRVCVPSECKTSPGNYK</sequence>
<dbReference type="OrthoDB" id="9970063at2759"/>
<dbReference type="InParanoid" id="T1FCG1"/>
<dbReference type="RefSeq" id="XP_009024312.1">
    <property type="nucleotide sequence ID" value="XM_009026064.1"/>
</dbReference>
<dbReference type="EnsemblMetazoa" id="HelroT177900">
    <property type="protein sequence ID" value="HelroP177900"/>
    <property type="gene ID" value="HelroG177900"/>
</dbReference>
<keyword evidence="3" id="KW-1185">Reference proteome</keyword>
<dbReference type="EMBL" id="KB097336">
    <property type="protein sequence ID" value="ESN97479.1"/>
    <property type="molecule type" value="Genomic_DNA"/>
</dbReference>
<reference evidence="1 3" key="2">
    <citation type="journal article" date="2013" name="Nature">
        <title>Insights into bilaterian evolution from three spiralian genomes.</title>
        <authorList>
            <person name="Simakov O."/>
            <person name="Marletaz F."/>
            <person name="Cho S.J."/>
            <person name="Edsinger-Gonzales E."/>
            <person name="Havlak P."/>
            <person name="Hellsten U."/>
            <person name="Kuo D.H."/>
            <person name="Larsson T."/>
            <person name="Lv J."/>
            <person name="Arendt D."/>
            <person name="Savage R."/>
            <person name="Osoegawa K."/>
            <person name="de Jong P."/>
            <person name="Grimwood J."/>
            <person name="Chapman J.A."/>
            <person name="Shapiro H."/>
            <person name="Aerts A."/>
            <person name="Otillar R.P."/>
            <person name="Terry A.Y."/>
            <person name="Boore J.L."/>
            <person name="Grigoriev I.V."/>
            <person name="Lindberg D.R."/>
            <person name="Seaver E.C."/>
            <person name="Weisblat D.A."/>
            <person name="Putnam N.H."/>
            <person name="Rokhsar D.S."/>
        </authorList>
    </citation>
    <scope>NUCLEOTIDE SEQUENCE</scope>
</reference>
<dbReference type="Pfam" id="PF06608">
    <property type="entry name" value="CFAP68"/>
    <property type="match status" value="1"/>
</dbReference>
<reference evidence="3" key="1">
    <citation type="submission" date="2012-12" db="EMBL/GenBank/DDBJ databases">
        <authorList>
            <person name="Hellsten U."/>
            <person name="Grimwood J."/>
            <person name="Chapman J.A."/>
            <person name="Shapiro H."/>
            <person name="Aerts A."/>
            <person name="Otillar R.P."/>
            <person name="Terry A.Y."/>
            <person name="Boore J.L."/>
            <person name="Simakov O."/>
            <person name="Marletaz F."/>
            <person name="Cho S.-J."/>
            <person name="Edsinger-Gonzales E."/>
            <person name="Havlak P."/>
            <person name="Kuo D.-H."/>
            <person name="Larsson T."/>
            <person name="Lv J."/>
            <person name="Arendt D."/>
            <person name="Savage R."/>
            <person name="Osoegawa K."/>
            <person name="de Jong P."/>
            <person name="Lindberg D.R."/>
            <person name="Seaver E.C."/>
            <person name="Weisblat D.A."/>
            <person name="Putnam N.H."/>
            <person name="Grigoriev I.V."/>
            <person name="Rokhsar D.S."/>
        </authorList>
    </citation>
    <scope>NUCLEOTIDE SEQUENCE</scope>
</reference>
<dbReference type="AlphaFoldDB" id="T1FCG1"/>
<gene>
    <name evidence="2" type="primary">20206510</name>
    <name evidence="1" type="ORF">HELRODRAFT_177900</name>
</gene>